<evidence type="ECO:0000256" key="7">
    <source>
        <dbReference type="SAM" id="MobiDB-lite"/>
    </source>
</evidence>
<dbReference type="SUPFAM" id="SSF53335">
    <property type="entry name" value="S-adenosyl-L-methionine-dependent methyltransferases"/>
    <property type="match status" value="1"/>
</dbReference>
<dbReference type="RefSeq" id="XP_007511208.1">
    <property type="nucleotide sequence ID" value="XM_007511146.1"/>
</dbReference>
<dbReference type="STRING" id="41875.K8F384"/>
<evidence type="ECO:0000256" key="5">
    <source>
        <dbReference type="PROSITE-ProRule" id="PRU01024"/>
    </source>
</evidence>
<proteinExistence type="inferred from homology"/>
<dbReference type="KEGG" id="bpg:Bathy09g02750"/>
<feature type="binding site" evidence="5">
    <location>
        <position position="429"/>
    </location>
    <ligand>
        <name>S-adenosyl-L-methionine</name>
        <dbReference type="ChEBI" id="CHEBI:59789"/>
    </ligand>
</feature>
<keyword evidence="4" id="KW-0819">tRNA processing</keyword>
<dbReference type="InterPro" id="IPR011869">
    <property type="entry name" value="TrmA_MeTrfase"/>
</dbReference>
<keyword evidence="1 5" id="KW-0489">Methyltransferase</keyword>
<dbReference type="Proteomes" id="UP000198341">
    <property type="component" value="Chromosome 9"/>
</dbReference>
<dbReference type="InterPro" id="IPR010280">
    <property type="entry name" value="U5_MeTrfase_fam"/>
</dbReference>
<feature type="active site" description="Nucleophile" evidence="5">
    <location>
        <position position="454"/>
    </location>
</feature>
<feature type="compositionally biased region" description="Basic and acidic residues" evidence="7">
    <location>
        <begin position="72"/>
        <end position="94"/>
    </location>
</feature>
<protein>
    <submittedName>
        <fullName evidence="8">tRNA (Uracil-5-)-methyltransferase</fullName>
    </submittedName>
</protein>
<evidence type="ECO:0000256" key="1">
    <source>
        <dbReference type="ARBA" id="ARBA00022603"/>
    </source>
</evidence>
<feature type="compositionally biased region" description="Low complexity" evidence="7">
    <location>
        <begin position="59"/>
        <end position="70"/>
    </location>
</feature>
<dbReference type="Gene3D" id="3.40.50.150">
    <property type="entry name" value="Vaccinia Virus protein VP39"/>
    <property type="match status" value="1"/>
</dbReference>
<dbReference type="GO" id="GO:0009451">
    <property type="term" value="P:RNA modification"/>
    <property type="evidence" value="ECO:0007669"/>
    <property type="project" value="UniProtKB-ARBA"/>
</dbReference>
<dbReference type="AlphaFoldDB" id="K8F384"/>
<feature type="binding site" evidence="5">
    <location>
        <position position="346"/>
    </location>
    <ligand>
        <name>S-adenosyl-L-methionine</name>
        <dbReference type="ChEBI" id="CHEBI:59789"/>
    </ligand>
</feature>
<dbReference type="GO" id="GO:0030697">
    <property type="term" value="F:tRNA (uracil(54)-C5)-methyltransferase activity, S-adenosyl methionine-dependent"/>
    <property type="evidence" value="ECO:0007669"/>
    <property type="project" value="InterPro"/>
</dbReference>
<dbReference type="GO" id="GO:0000049">
    <property type="term" value="F:tRNA binding"/>
    <property type="evidence" value="ECO:0007669"/>
    <property type="project" value="TreeGrafter"/>
</dbReference>
<feature type="region of interest" description="Disordered" evidence="7">
    <location>
        <begin position="14"/>
        <end position="94"/>
    </location>
</feature>
<comment type="similarity">
    <text evidence="5">Belongs to the class I-like SAM-binding methyltransferase superfamily. RNA M5U methyltransferase family.</text>
</comment>
<feature type="binding site" evidence="5">
    <location>
        <position position="316"/>
    </location>
    <ligand>
        <name>S-adenosyl-L-methionine</name>
        <dbReference type="ChEBI" id="CHEBI:59789"/>
    </ligand>
</feature>
<dbReference type="PANTHER" id="PTHR47790:SF2">
    <property type="entry name" value="TRNA_TMRNA (URACIL-C(5))-METHYLTRANSFERASE"/>
    <property type="match status" value="1"/>
</dbReference>
<keyword evidence="9" id="KW-1185">Reference proteome</keyword>
<dbReference type="Pfam" id="PF05958">
    <property type="entry name" value="tRNA_U5-meth_tr"/>
    <property type="match status" value="1"/>
</dbReference>
<dbReference type="NCBIfam" id="TIGR02143">
    <property type="entry name" value="trmA_only"/>
    <property type="match status" value="1"/>
</dbReference>
<keyword evidence="2 5" id="KW-0808">Transferase</keyword>
<dbReference type="PANTHER" id="PTHR47790">
    <property type="entry name" value="TRNA/TMRNA (URACIL-C(5))-METHYLTRANSFERASE"/>
    <property type="match status" value="1"/>
</dbReference>
<feature type="active site" evidence="6">
    <location>
        <position position="454"/>
    </location>
</feature>
<dbReference type="PROSITE" id="PS01230">
    <property type="entry name" value="TRMA_1"/>
    <property type="match status" value="1"/>
</dbReference>
<dbReference type="EMBL" id="FO082270">
    <property type="protein sequence ID" value="CCO66768.1"/>
    <property type="molecule type" value="Genomic_DNA"/>
</dbReference>
<dbReference type="InterPro" id="IPR030391">
    <property type="entry name" value="MeTrfase_TrmA_CS"/>
</dbReference>
<dbReference type="Gene3D" id="2.40.50.1070">
    <property type="match status" value="1"/>
</dbReference>
<evidence type="ECO:0000313" key="9">
    <source>
        <dbReference type="Proteomes" id="UP000198341"/>
    </source>
</evidence>
<reference evidence="8 9" key="1">
    <citation type="submission" date="2011-10" db="EMBL/GenBank/DDBJ databases">
        <authorList>
            <person name="Genoscope - CEA"/>
        </authorList>
    </citation>
    <scope>NUCLEOTIDE SEQUENCE [LARGE SCALE GENOMIC DNA]</scope>
    <source>
        <strain evidence="8 9">RCC 1105</strain>
    </source>
</reference>
<feature type="binding site" evidence="5">
    <location>
        <position position="367"/>
    </location>
    <ligand>
        <name>S-adenosyl-L-methionine</name>
        <dbReference type="ChEBI" id="CHEBI:59789"/>
    </ligand>
</feature>
<dbReference type="InterPro" id="IPR029063">
    <property type="entry name" value="SAM-dependent_MTases_sf"/>
</dbReference>
<dbReference type="CDD" id="cd02440">
    <property type="entry name" value="AdoMet_MTases"/>
    <property type="match status" value="1"/>
</dbReference>
<dbReference type="OrthoDB" id="10250660at2759"/>
<dbReference type="GeneID" id="19013782"/>
<evidence type="ECO:0000256" key="6">
    <source>
        <dbReference type="PROSITE-ProRule" id="PRU10015"/>
    </source>
</evidence>
<accession>K8F384</accession>
<evidence type="ECO:0000256" key="4">
    <source>
        <dbReference type="ARBA" id="ARBA00022694"/>
    </source>
</evidence>
<gene>
    <name evidence="8" type="ORF">Bathy09g02750</name>
</gene>
<sequence>MAALLVSRARNMFLSSTPSSSSSRRYSPPVPFSRRRRLGRFPIPPPRDNSCAGIRTQASSSSSPSSRSSSGTERKEKEEKHHELEKTNFKKGRGLDVDVRPHRYEEELREKISKAVAVLLQKRIKTTPTLLSSSGSDGSNNIEIFKSKQTNGGFRMRAVFGVHLDGPIDARYSMVEVLGTSTLPSGKIYKEKKTVLVDSFPMGSDAMRAAMPSVRSLVERDDANLRRRLFQVEFLTATSGDVVVTMCYHRKLDEEWVKAAEGMREEMNRMHPELNVSIVGRANRMRKVIGNAFVMENVHLDGTVLKYKQLEGQFAQPNAQIATEMLKFARSCCAPSSNTNDFLELYCGNGHFTVALSPFFRTCLSTEISKTNIAAARENIEMNGIKNTHVVRLSAEEVVQAIDGERVFTRLKDTQLDLTTLNIKTVLVDPPRAGCGPEVSKMLQRFENIVYISCNVETLAEDMLILSETHDMKRFAVFDQFPYTPHLECGAYLVKKCTGS</sequence>
<keyword evidence="3 5" id="KW-0949">S-adenosyl-L-methionine</keyword>
<dbReference type="InterPro" id="IPR030390">
    <property type="entry name" value="MeTrfase_TrmA_AS"/>
</dbReference>
<dbReference type="GO" id="GO:0019843">
    <property type="term" value="F:rRNA binding"/>
    <property type="evidence" value="ECO:0007669"/>
    <property type="project" value="TreeGrafter"/>
</dbReference>
<dbReference type="GO" id="GO:0008033">
    <property type="term" value="P:tRNA processing"/>
    <property type="evidence" value="ECO:0007669"/>
    <property type="project" value="UniProtKB-KW"/>
</dbReference>
<organism evidence="8 9">
    <name type="scientific">Bathycoccus prasinos</name>
    <dbReference type="NCBI Taxonomy" id="41875"/>
    <lineage>
        <taxon>Eukaryota</taxon>
        <taxon>Viridiplantae</taxon>
        <taxon>Chlorophyta</taxon>
        <taxon>Mamiellophyceae</taxon>
        <taxon>Mamiellales</taxon>
        <taxon>Bathycoccaceae</taxon>
        <taxon>Bathycoccus</taxon>
    </lineage>
</organism>
<dbReference type="GO" id="GO:0032259">
    <property type="term" value="P:methylation"/>
    <property type="evidence" value="ECO:0007669"/>
    <property type="project" value="UniProtKB-KW"/>
</dbReference>
<dbReference type="PROSITE" id="PS51687">
    <property type="entry name" value="SAM_MT_RNA_M5U"/>
    <property type="match status" value="1"/>
</dbReference>
<evidence type="ECO:0000256" key="3">
    <source>
        <dbReference type="ARBA" id="ARBA00022691"/>
    </source>
</evidence>
<evidence type="ECO:0000256" key="2">
    <source>
        <dbReference type="ARBA" id="ARBA00022679"/>
    </source>
</evidence>
<name>K8F384_9CHLO</name>
<dbReference type="PROSITE" id="PS01231">
    <property type="entry name" value="TRMA_2"/>
    <property type="match status" value="1"/>
</dbReference>
<dbReference type="HAMAP" id="MF_01011">
    <property type="entry name" value="RNA_methyltr_TrmA"/>
    <property type="match status" value="1"/>
</dbReference>
<dbReference type="GO" id="GO:0005829">
    <property type="term" value="C:cytosol"/>
    <property type="evidence" value="ECO:0007669"/>
    <property type="project" value="TreeGrafter"/>
</dbReference>
<evidence type="ECO:0000313" key="8">
    <source>
        <dbReference type="EMBL" id="CCO66768.1"/>
    </source>
</evidence>
<dbReference type="eggNOG" id="KOG2187">
    <property type="taxonomic scope" value="Eukaryota"/>
</dbReference>
<feature type="compositionally biased region" description="Low complexity" evidence="7">
    <location>
        <begin position="15"/>
        <end position="27"/>
    </location>
</feature>